<proteinExistence type="predicted"/>
<dbReference type="EMBL" id="CM047898">
    <property type="protein sequence ID" value="KAJ0106423.1"/>
    <property type="molecule type" value="Genomic_DNA"/>
</dbReference>
<gene>
    <name evidence="1" type="ORF">Patl1_18282</name>
</gene>
<evidence type="ECO:0000313" key="1">
    <source>
        <dbReference type="EMBL" id="KAJ0106423.1"/>
    </source>
</evidence>
<name>A0ACC1C398_9ROSI</name>
<comment type="caution">
    <text evidence="1">The sequence shown here is derived from an EMBL/GenBank/DDBJ whole genome shotgun (WGS) entry which is preliminary data.</text>
</comment>
<evidence type="ECO:0000313" key="2">
    <source>
        <dbReference type="Proteomes" id="UP001164250"/>
    </source>
</evidence>
<accession>A0ACC1C398</accession>
<reference evidence="2" key="1">
    <citation type="journal article" date="2023" name="G3 (Bethesda)">
        <title>Genome assembly and association tests identify interacting loci associated with vigor, precocity, and sex in interspecific pistachio rootstocks.</title>
        <authorList>
            <person name="Palmer W."/>
            <person name="Jacygrad E."/>
            <person name="Sagayaradj S."/>
            <person name="Cavanaugh K."/>
            <person name="Han R."/>
            <person name="Bertier L."/>
            <person name="Beede B."/>
            <person name="Kafkas S."/>
            <person name="Golino D."/>
            <person name="Preece J."/>
            <person name="Michelmore R."/>
        </authorList>
    </citation>
    <scope>NUCLEOTIDE SEQUENCE [LARGE SCALE GENOMIC DNA]</scope>
</reference>
<sequence>MTSTAWSVFRIRLESETPITSSYSVEMMASSEKPIGACLFKFQVAYLIIAFLTSYIFLFTDNATRPIFHWNPERELPSSATYLRWIAM</sequence>
<organism evidence="1 2">
    <name type="scientific">Pistacia atlantica</name>
    <dbReference type="NCBI Taxonomy" id="434234"/>
    <lineage>
        <taxon>Eukaryota</taxon>
        <taxon>Viridiplantae</taxon>
        <taxon>Streptophyta</taxon>
        <taxon>Embryophyta</taxon>
        <taxon>Tracheophyta</taxon>
        <taxon>Spermatophyta</taxon>
        <taxon>Magnoliopsida</taxon>
        <taxon>eudicotyledons</taxon>
        <taxon>Gunneridae</taxon>
        <taxon>Pentapetalae</taxon>
        <taxon>rosids</taxon>
        <taxon>malvids</taxon>
        <taxon>Sapindales</taxon>
        <taxon>Anacardiaceae</taxon>
        <taxon>Pistacia</taxon>
    </lineage>
</organism>
<protein>
    <submittedName>
        <fullName evidence="1">Uncharacterized protein</fullName>
    </submittedName>
</protein>
<keyword evidence="2" id="KW-1185">Reference proteome</keyword>
<dbReference type="Proteomes" id="UP001164250">
    <property type="component" value="Chromosome 2"/>
</dbReference>